<dbReference type="SUPFAM" id="SSF52266">
    <property type="entry name" value="SGNH hydrolase"/>
    <property type="match status" value="1"/>
</dbReference>
<evidence type="ECO:0000256" key="1">
    <source>
        <dbReference type="ARBA" id="ARBA00022801"/>
    </source>
</evidence>
<dbReference type="Proteomes" id="UP000239068">
    <property type="component" value="Unassembled WGS sequence"/>
</dbReference>
<proteinExistence type="predicted"/>
<protein>
    <recommendedName>
        <fullName evidence="3">Sialate O-acetylesterase domain-containing protein</fullName>
    </recommendedName>
</protein>
<dbReference type="InterPro" id="IPR039329">
    <property type="entry name" value="SIAE"/>
</dbReference>
<evidence type="ECO:0000259" key="3">
    <source>
        <dbReference type="Pfam" id="PF03629"/>
    </source>
</evidence>
<dbReference type="EMBL" id="MSCM01000002">
    <property type="protein sequence ID" value="PQJ77125.1"/>
    <property type="molecule type" value="Genomic_DNA"/>
</dbReference>
<sequence>MRNLAFILFFVSGFICAQTTTPAFFGNNMVLQQNNTVAIWGEDKPESTVKLETSWGVDKSTITNLDGTWRIEFETQAGSFLKQDLKIKGTSFLHYTNILVGEVWFCSGQSNMEMPMKGVNNSPINNSNQFLLDSKNPNIRLFDTERKGTLKPDTDVIGIWEEANAVSVKEFSAIGYIFAKNIQEKIKVPIGIISSAWGGTKIEAWMPQEILLEYDDIKISKVLEDKPYKRRTPSQIFNGMIHPFKDFKIKGFLWYQGESNRDQEKPELYKNYMNTLVKSWRNQWADTTLPFYFVQIAPYAYEKRSKSSKFKVALIREAQLKASEEIPNSGLVVTSDVGNCTDIHPAEKETIANRLSYWALAKQYGYTGIWFKSPVYKSMEVEKNKIIISFDFGLDINSGLSSYGKEINGFTIAASDGVFYPAKVIIDAKQTLTVYSENVQEPVAVRYGFQDCIKGSLYSLGKLPISPFRTDNWLE</sequence>
<dbReference type="Gene3D" id="3.40.50.1110">
    <property type="entry name" value="SGNH hydrolase"/>
    <property type="match status" value="1"/>
</dbReference>
<dbReference type="PANTHER" id="PTHR22901:SF0">
    <property type="entry name" value="SIALATE O-ACETYLESTERASE"/>
    <property type="match status" value="1"/>
</dbReference>
<evidence type="ECO:0000313" key="4">
    <source>
        <dbReference type="EMBL" id="PQJ77125.1"/>
    </source>
</evidence>
<dbReference type="GO" id="GO:0001681">
    <property type="term" value="F:sialate O-acetylesterase activity"/>
    <property type="evidence" value="ECO:0007669"/>
    <property type="project" value="InterPro"/>
</dbReference>
<dbReference type="AlphaFoldDB" id="A0A2S7WHP4"/>
<dbReference type="InterPro" id="IPR036514">
    <property type="entry name" value="SGNH_hydro_sf"/>
</dbReference>
<dbReference type="InterPro" id="IPR005181">
    <property type="entry name" value="SASA"/>
</dbReference>
<keyword evidence="1" id="KW-0378">Hydrolase</keyword>
<dbReference type="GO" id="GO:0005975">
    <property type="term" value="P:carbohydrate metabolic process"/>
    <property type="evidence" value="ECO:0007669"/>
    <property type="project" value="TreeGrafter"/>
</dbReference>
<accession>A0A2S7WHP4</accession>
<dbReference type="OrthoDB" id="9816001at2"/>
<dbReference type="Pfam" id="PF03629">
    <property type="entry name" value="SASA"/>
    <property type="match status" value="1"/>
</dbReference>
<feature type="domain" description="Sialate O-acetylesterase" evidence="3">
    <location>
        <begin position="102"/>
        <end position="342"/>
    </location>
</feature>
<dbReference type="RefSeq" id="WP_105022441.1">
    <property type="nucleotide sequence ID" value="NZ_MSCM01000002.1"/>
</dbReference>
<keyword evidence="5" id="KW-1185">Reference proteome</keyword>
<reference evidence="4 5" key="1">
    <citation type="submission" date="2016-12" db="EMBL/GenBank/DDBJ databases">
        <title>Trade-off between light-utilization and light-protection in marine flavobacteria.</title>
        <authorList>
            <person name="Kumagai Y."/>
            <person name="Yoshizawa S."/>
            <person name="Kogure K."/>
            <person name="Iwasaki W."/>
        </authorList>
    </citation>
    <scope>NUCLEOTIDE SEQUENCE [LARGE SCALE GENOMIC DNA]</scope>
    <source>
        <strain evidence="4 5">ATCC 43844</strain>
    </source>
</reference>
<feature type="signal peptide" evidence="2">
    <location>
        <begin position="1"/>
        <end position="17"/>
    </location>
</feature>
<keyword evidence="2" id="KW-0732">Signal</keyword>
<feature type="chain" id="PRO_5015429173" description="Sialate O-acetylesterase domain-containing protein" evidence="2">
    <location>
        <begin position="18"/>
        <end position="475"/>
    </location>
</feature>
<evidence type="ECO:0000313" key="5">
    <source>
        <dbReference type="Proteomes" id="UP000239068"/>
    </source>
</evidence>
<evidence type="ECO:0000256" key="2">
    <source>
        <dbReference type="SAM" id="SignalP"/>
    </source>
</evidence>
<comment type="caution">
    <text evidence="4">The sequence shown here is derived from an EMBL/GenBank/DDBJ whole genome shotgun (WGS) entry which is preliminary data.</text>
</comment>
<dbReference type="PANTHER" id="PTHR22901">
    <property type="entry name" value="SIALATE O-ACETYLESTERASE"/>
    <property type="match status" value="1"/>
</dbReference>
<gene>
    <name evidence="4" type="ORF">BTO16_14865</name>
</gene>
<organism evidence="4 5">
    <name type="scientific">Polaribacter glomeratus</name>
    <dbReference type="NCBI Taxonomy" id="102"/>
    <lineage>
        <taxon>Bacteria</taxon>
        <taxon>Pseudomonadati</taxon>
        <taxon>Bacteroidota</taxon>
        <taxon>Flavobacteriia</taxon>
        <taxon>Flavobacteriales</taxon>
        <taxon>Flavobacteriaceae</taxon>
    </lineage>
</organism>
<name>A0A2S7WHP4_9FLAO</name>